<keyword evidence="2" id="KW-1185">Reference proteome</keyword>
<proteinExistence type="predicted"/>
<protein>
    <recommendedName>
        <fullName evidence="3">Gti1/Pac2 family protein</fullName>
    </recommendedName>
</protein>
<dbReference type="InParanoid" id="A0A0H2S2X8"/>
<organism evidence="1 2">
    <name type="scientific">Schizopora paradoxa</name>
    <dbReference type="NCBI Taxonomy" id="27342"/>
    <lineage>
        <taxon>Eukaryota</taxon>
        <taxon>Fungi</taxon>
        <taxon>Dikarya</taxon>
        <taxon>Basidiomycota</taxon>
        <taxon>Agaricomycotina</taxon>
        <taxon>Agaricomycetes</taxon>
        <taxon>Hymenochaetales</taxon>
        <taxon>Schizoporaceae</taxon>
        <taxon>Schizopora</taxon>
    </lineage>
</organism>
<gene>
    <name evidence="1" type="ORF">SCHPADRAFT_804068</name>
</gene>
<sequence length="186" mass="21350">MQRPTLSNVRIRSTRDAAHIFLAVAQNRLPMTVRRLDAEERRAIVSGNVYVWEERGANSEATGLGIERWTDGMRWSPSRVRDDFLFYHQKEMDADEAADLPPTRWARIVKYDGSTRSESASDPARLIKQTYSVIVELPEDRARGVVRKWHLTAYFTQATVEALSTVDQELRTADVVVPEGWFRSAR</sequence>
<dbReference type="Pfam" id="PF09729">
    <property type="entry name" value="Gti1_Pac2"/>
    <property type="match status" value="1"/>
</dbReference>
<dbReference type="AlphaFoldDB" id="A0A0H2S2X8"/>
<dbReference type="PANTHER" id="PTHR28027">
    <property type="entry name" value="TRANSCRIPTIONAL REGULATOR MIT1"/>
    <property type="match status" value="1"/>
</dbReference>
<dbReference type="InterPro" id="IPR018608">
    <property type="entry name" value="Gti1/Pac2"/>
</dbReference>
<dbReference type="Proteomes" id="UP000053477">
    <property type="component" value="Unassembled WGS sequence"/>
</dbReference>
<evidence type="ECO:0000313" key="1">
    <source>
        <dbReference type="EMBL" id="KLO16098.1"/>
    </source>
</evidence>
<dbReference type="EMBL" id="KQ085920">
    <property type="protein sequence ID" value="KLO16098.1"/>
    <property type="molecule type" value="Genomic_DNA"/>
</dbReference>
<dbReference type="GO" id="GO:0003677">
    <property type="term" value="F:DNA binding"/>
    <property type="evidence" value="ECO:0007669"/>
    <property type="project" value="TreeGrafter"/>
</dbReference>
<name>A0A0H2S2X8_9AGAM</name>
<feature type="non-terminal residue" evidence="1">
    <location>
        <position position="186"/>
    </location>
</feature>
<reference evidence="1 2" key="1">
    <citation type="submission" date="2015-04" db="EMBL/GenBank/DDBJ databases">
        <title>Complete genome sequence of Schizopora paradoxa KUC8140, a cosmopolitan wood degrader in East Asia.</title>
        <authorList>
            <consortium name="DOE Joint Genome Institute"/>
            <person name="Min B."/>
            <person name="Park H."/>
            <person name="Jang Y."/>
            <person name="Kim J.-J."/>
            <person name="Kim K.H."/>
            <person name="Pangilinan J."/>
            <person name="Lipzen A."/>
            <person name="Riley R."/>
            <person name="Grigoriev I.V."/>
            <person name="Spatafora J.W."/>
            <person name="Choi I.-G."/>
        </authorList>
    </citation>
    <scope>NUCLEOTIDE SEQUENCE [LARGE SCALE GENOMIC DNA]</scope>
    <source>
        <strain evidence="1 2">KUC8140</strain>
    </source>
</reference>
<evidence type="ECO:0000313" key="2">
    <source>
        <dbReference type="Proteomes" id="UP000053477"/>
    </source>
</evidence>
<evidence type="ECO:0008006" key="3">
    <source>
        <dbReference type="Google" id="ProtNLM"/>
    </source>
</evidence>
<accession>A0A0H2S2X8</accession>
<dbReference type="PANTHER" id="PTHR28027:SF1">
    <property type="entry name" value="CAMP INDEPENDENT REGULATORY PROTEIN (AFU_ORTHOLOGUE AFUA_3G09640)"/>
    <property type="match status" value="1"/>
</dbReference>
<dbReference type="OrthoDB" id="5572844at2759"/>
<dbReference type="STRING" id="27342.A0A0H2S2X8"/>